<reference evidence="1 2" key="1">
    <citation type="submission" date="2019-06" db="EMBL/GenBank/DDBJ databases">
        <title>Draft genomes of female and male turbot (Scophthalmus maximus).</title>
        <authorList>
            <person name="Xu H."/>
            <person name="Xu X.-W."/>
            <person name="Shao C."/>
            <person name="Chen S."/>
        </authorList>
    </citation>
    <scope>NUCLEOTIDE SEQUENCE [LARGE SCALE GENOMIC DNA]</scope>
    <source>
        <strain evidence="1">Ysfricsl-2016a</strain>
        <tissue evidence="1">Blood</tissue>
    </source>
</reference>
<dbReference type="Proteomes" id="UP000438429">
    <property type="component" value="Unassembled WGS sequence"/>
</dbReference>
<accession>A0A6A4RWF2</accession>
<dbReference type="EMBL" id="VEVO01000022">
    <property type="protein sequence ID" value="KAF0023432.1"/>
    <property type="molecule type" value="Genomic_DNA"/>
</dbReference>
<comment type="caution">
    <text evidence="1">The sequence shown here is derived from an EMBL/GenBank/DDBJ whole genome shotgun (WGS) entry which is preliminary data.</text>
</comment>
<proteinExistence type="predicted"/>
<name>A0A6A4RWF2_SCOMX</name>
<dbReference type="AlphaFoldDB" id="A0A6A4RWF2"/>
<dbReference type="PANTHER" id="PTHR33480">
    <property type="entry name" value="SET DOMAIN-CONTAINING PROTEIN-RELATED"/>
    <property type="match status" value="1"/>
</dbReference>
<gene>
    <name evidence="1" type="ORF">F2P81_024062</name>
</gene>
<protein>
    <submittedName>
        <fullName evidence="1">Uncharacterized protein</fullName>
    </submittedName>
</protein>
<evidence type="ECO:0000313" key="1">
    <source>
        <dbReference type="EMBL" id="KAF0023432.1"/>
    </source>
</evidence>
<dbReference type="PANTHER" id="PTHR33480:SF5">
    <property type="entry name" value="SI:DKEY-51D8.9"/>
    <property type="match status" value="1"/>
</dbReference>
<evidence type="ECO:0000313" key="2">
    <source>
        <dbReference type="Proteomes" id="UP000438429"/>
    </source>
</evidence>
<sequence>MSMFSHFTLIELPGKLSQGVPLRTTPQTEEALELLGREECAVKKNNIYLFARPEKDTKPRGFDFIGKYSNECGAKNPKALRSTELRKQIATLSSVLNLKDAHRDQLARLKLYNVIAIIAIECLFCNRGLSSSRKYIFRDQTEQHPAPRNPNPNGGVIQWYLFVYKSRPLVCAAAAAAAANTHRSAAKRRMD</sequence>
<organism evidence="1 2">
    <name type="scientific">Scophthalmus maximus</name>
    <name type="common">Turbot</name>
    <name type="synonym">Psetta maxima</name>
    <dbReference type="NCBI Taxonomy" id="52904"/>
    <lineage>
        <taxon>Eukaryota</taxon>
        <taxon>Metazoa</taxon>
        <taxon>Chordata</taxon>
        <taxon>Craniata</taxon>
        <taxon>Vertebrata</taxon>
        <taxon>Euteleostomi</taxon>
        <taxon>Actinopterygii</taxon>
        <taxon>Neopterygii</taxon>
        <taxon>Teleostei</taxon>
        <taxon>Neoteleostei</taxon>
        <taxon>Acanthomorphata</taxon>
        <taxon>Carangaria</taxon>
        <taxon>Pleuronectiformes</taxon>
        <taxon>Pleuronectoidei</taxon>
        <taxon>Scophthalmidae</taxon>
        <taxon>Scophthalmus</taxon>
    </lineage>
</organism>